<dbReference type="Pfam" id="PF19089">
    <property type="entry name" value="DUF5777"/>
    <property type="match status" value="1"/>
</dbReference>
<evidence type="ECO:0000313" key="4">
    <source>
        <dbReference type="Proteomes" id="UP000007463"/>
    </source>
</evidence>
<dbReference type="Proteomes" id="UP000007463">
    <property type="component" value="Chromosome"/>
</dbReference>
<proteinExistence type="predicted"/>
<keyword evidence="1" id="KW-0732">Signal</keyword>
<dbReference type="AlphaFoldDB" id="F2IGK8"/>
<feature type="signal peptide" evidence="1">
    <location>
        <begin position="1"/>
        <end position="20"/>
    </location>
</feature>
<accession>F2IGK8</accession>
<dbReference type="RefSeq" id="WP_013685386.1">
    <property type="nucleotide sequence ID" value="NC_015321.1"/>
</dbReference>
<evidence type="ECO:0000259" key="2">
    <source>
        <dbReference type="Pfam" id="PF19089"/>
    </source>
</evidence>
<dbReference type="KEGG" id="fte:Fluta_0610"/>
<protein>
    <recommendedName>
        <fullName evidence="2">DUF5777 domain-containing protein</fullName>
    </recommendedName>
</protein>
<reference evidence="4" key="2">
    <citation type="submission" date="2011-02" db="EMBL/GenBank/DDBJ databases">
        <title>The complete genome of Fluviicola taffensis DSM 16823.</title>
        <authorList>
            <consortium name="US DOE Joint Genome Institute (JGI-PGF)"/>
            <person name="Lucas S."/>
            <person name="Copeland A."/>
            <person name="Lapidus A."/>
            <person name="Bruce D."/>
            <person name="Goodwin L."/>
            <person name="Pitluck S."/>
            <person name="Kyrpides N."/>
            <person name="Mavromatis K."/>
            <person name="Ivanova N."/>
            <person name="Mikhailova N."/>
            <person name="Pagani I."/>
            <person name="Chertkov O."/>
            <person name="Detter J.C."/>
            <person name="Han C."/>
            <person name="Tapia R."/>
            <person name="Land M."/>
            <person name="Hauser L."/>
            <person name="Markowitz V."/>
            <person name="Cheng J.-F."/>
            <person name="Hugenholtz P."/>
            <person name="Woyke T."/>
            <person name="Wu D."/>
            <person name="Tindall B."/>
            <person name="Pomrenke H.G."/>
            <person name="Brambilla E."/>
            <person name="Klenk H.-P."/>
            <person name="Eisen J.A."/>
        </authorList>
    </citation>
    <scope>NUCLEOTIDE SEQUENCE [LARGE SCALE GENOMIC DNA]</scope>
    <source>
        <strain evidence="4">DSM 16823 / RW262 / RW262</strain>
    </source>
</reference>
<reference evidence="3 4" key="1">
    <citation type="journal article" date="2011" name="Stand. Genomic Sci.">
        <title>Complete genome sequence of the gliding freshwater bacterium Fluviicola taffensis type strain (RW262).</title>
        <authorList>
            <person name="Woyke T."/>
            <person name="Chertkov O."/>
            <person name="Lapidus A."/>
            <person name="Nolan M."/>
            <person name="Lucas S."/>
            <person name="Del Rio T.G."/>
            <person name="Tice H."/>
            <person name="Cheng J.F."/>
            <person name="Tapia R."/>
            <person name="Han C."/>
            <person name="Goodwin L."/>
            <person name="Pitluck S."/>
            <person name="Liolios K."/>
            <person name="Pagani I."/>
            <person name="Ivanova N."/>
            <person name="Huntemann M."/>
            <person name="Mavromatis K."/>
            <person name="Mikhailova N."/>
            <person name="Pati A."/>
            <person name="Chen A."/>
            <person name="Palaniappan K."/>
            <person name="Land M."/>
            <person name="Hauser L."/>
            <person name="Brambilla E.M."/>
            <person name="Rohde M."/>
            <person name="Mwirichia R."/>
            <person name="Sikorski J."/>
            <person name="Tindall B.J."/>
            <person name="Goker M."/>
            <person name="Bristow J."/>
            <person name="Eisen J.A."/>
            <person name="Markowitz V."/>
            <person name="Hugenholtz P."/>
            <person name="Klenk H.P."/>
            <person name="Kyrpides N.C."/>
        </authorList>
    </citation>
    <scope>NUCLEOTIDE SEQUENCE [LARGE SCALE GENOMIC DNA]</scope>
    <source>
        <strain evidence="4">DSM 16823 / RW262 / RW262</strain>
    </source>
</reference>
<evidence type="ECO:0000313" key="3">
    <source>
        <dbReference type="EMBL" id="AEA42614.1"/>
    </source>
</evidence>
<organism evidence="3 4">
    <name type="scientific">Fluviicola taffensis (strain DSM 16823 / NCIMB 13979 / RW262)</name>
    <dbReference type="NCBI Taxonomy" id="755732"/>
    <lineage>
        <taxon>Bacteria</taxon>
        <taxon>Pseudomonadati</taxon>
        <taxon>Bacteroidota</taxon>
        <taxon>Flavobacteriia</taxon>
        <taxon>Flavobacteriales</taxon>
        <taxon>Crocinitomicaceae</taxon>
        <taxon>Fluviicola</taxon>
    </lineage>
</organism>
<dbReference type="InterPro" id="IPR045916">
    <property type="entry name" value="DUF5777"/>
</dbReference>
<gene>
    <name evidence="3" type="ordered locus">Fluta_0610</name>
</gene>
<dbReference type="eggNOG" id="COG3637">
    <property type="taxonomic scope" value="Bacteria"/>
</dbReference>
<dbReference type="HOGENOM" id="CLU_079021_0_0_10"/>
<name>F2IGK8_FLUTR</name>
<sequence length="306" mass="34682" precursor="true">MIQKILFIGFALFISTSLQAQDQSLESDSEESEETPVDTNLVEQTFQSTRIVSGHSVECLRKGVLEFRVEHRFGDLAGSNGGVHNWFGFDNSSDIRLAFEYGITNNIMVGVGRSKGNGTPYRSLLDGFVKYRFLQQKRGGMPVSIAAVGSMFYTYMKALPDEYAVAHFPKQVYRFSYSAQLNIARKFGNLVSLAVMPTLVHRNYVAADDQNTTFALGGAMRWSLTQRLGIMVEYYQVFQDKGIRKNNFNSLGFAVEWLTFGHNFTIYLTNSRGFGETQFVTNTYENWLKGQFRIGFCIGRKFEFGQ</sequence>
<feature type="chain" id="PRO_5003279851" description="DUF5777 domain-containing protein" evidence="1">
    <location>
        <begin position="21"/>
        <end position="306"/>
    </location>
</feature>
<dbReference type="OrthoDB" id="1117410at2"/>
<feature type="domain" description="DUF5777" evidence="2">
    <location>
        <begin position="46"/>
        <end position="302"/>
    </location>
</feature>
<dbReference type="EMBL" id="CP002542">
    <property type="protein sequence ID" value="AEA42614.1"/>
    <property type="molecule type" value="Genomic_DNA"/>
</dbReference>
<keyword evidence="4" id="KW-1185">Reference proteome</keyword>
<dbReference type="STRING" id="755732.Fluta_0610"/>
<evidence type="ECO:0000256" key="1">
    <source>
        <dbReference type="SAM" id="SignalP"/>
    </source>
</evidence>